<dbReference type="EMBL" id="CP126980">
    <property type="protein sequence ID" value="WIM93173.1"/>
    <property type="molecule type" value="Genomic_DNA"/>
</dbReference>
<keyword evidence="3" id="KW-1185">Reference proteome</keyword>
<dbReference type="Gene3D" id="3.40.50.10140">
    <property type="entry name" value="Toll/interleukin-1 receptor homology (TIR) domain"/>
    <property type="match status" value="1"/>
</dbReference>
<dbReference type="RefSeq" id="WP_284914381.1">
    <property type="nucleotide sequence ID" value="NZ_CP126980.1"/>
</dbReference>
<proteinExistence type="predicted"/>
<dbReference type="NCBIfam" id="NF040588">
    <property type="entry name" value="FxsC_Nterm"/>
    <property type="match status" value="1"/>
</dbReference>
<feature type="region of interest" description="Disordered" evidence="1">
    <location>
        <begin position="310"/>
        <end position="330"/>
    </location>
</feature>
<evidence type="ECO:0000256" key="1">
    <source>
        <dbReference type="SAM" id="MobiDB-lite"/>
    </source>
</evidence>
<name>A0ABY8W643_9ACTN</name>
<evidence type="ECO:0000313" key="3">
    <source>
        <dbReference type="Proteomes" id="UP001240150"/>
    </source>
</evidence>
<evidence type="ECO:0000313" key="2">
    <source>
        <dbReference type="EMBL" id="WIM93173.1"/>
    </source>
</evidence>
<organism evidence="2 3">
    <name type="scientific">Actinoplanes oblitus</name>
    <dbReference type="NCBI Taxonomy" id="3040509"/>
    <lineage>
        <taxon>Bacteria</taxon>
        <taxon>Bacillati</taxon>
        <taxon>Actinomycetota</taxon>
        <taxon>Actinomycetes</taxon>
        <taxon>Micromonosporales</taxon>
        <taxon>Micromonosporaceae</taxon>
        <taxon>Actinoplanes</taxon>
    </lineage>
</organism>
<sequence>MIFFVSHAHAVRVAGLARPDSDPWVSRFFGDLAAAVGEDGFYDGLLDPAQDRKQQLGAALGTAQVFVPLYSPQYFGNSWATAELASFRHRLRRLGPAEAARHVVPVVWTPLPPWEHRPEVDEAFTVVGKNTDYAENGLRALCMLSLYRASYQTLVSAFAERIARVVRDSPLRPSAPGPLDPRPVDTGEPALVVSLLGVAPEVGDRLIEVAERLGVPARILPLDQSARRPCVLLLDAATSPETVRDTVAGLPRWVIPVVLASASAPTRAITGILRSAGLPQVSPLRATGEFDRNAPLLVTEARKQYLRYGPVVTAPGGPRPSLRRNNDSRG</sequence>
<gene>
    <name evidence="2" type="ORF">ACTOB_005143</name>
</gene>
<accession>A0ABY8W643</accession>
<dbReference type="InterPro" id="IPR035897">
    <property type="entry name" value="Toll_tir_struct_dom_sf"/>
</dbReference>
<protein>
    <submittedName>
        <fullName evidence="2">TIR-like protein FxsC</fullName>
    </submittedName>
</protein>
<reference evidence="2 3" key="1">
    <citation type="submission" date="2023-06" db="EMBL/GenBank/DDBJ databases">
        <authorList>
            <person name="Yushchuk O."/>
            <person name="Binda E."/>
            <person name="Ruckert-Reed C."/>
            <person name="Fedorenko V."/>
            <person name="Kalinowski J."/>
            <person name="Marinelli F."/>
        </authorList>
    </citation>
    <scope>NUCLEOTIDE SEQUENCE [LARGE SCALE GENOMIC DNA]</scope>
    <source>
        <strain evidence="2 3">NRRL 3884</strain>
    </source>
</reference>
<dbReference type="Proteomes" id="UP001240150">
    <property type="component" value="Chromosome"/>
</dbReference>
<dbReference type="InterPro" id="IPR047603">
    <property type="entry name" value="FxsC_N"/>
</dbReference>